<dbReference type="Proteomes" id="UP001498476">
    <property type="component" value="Unassembled WGS sequence"/>
</dbReference>
<gene>
    <name evidence="1" type="ORF">QQX98_000718</name>
</gene>
<organism evidence="1 2">
    <name type="scientific">Neonectria punicea</name>
    <dbReference type="NCBI Taxonomy" id="979145"/>
    <lineage>
        <taxon>Eukaryota</taxon>
        <taxon>Fungi</taxon>
        <taxon>Dikarya</taxon>
        <taxon>Ascomycota</taxon>
        <taxon>Pezizomycotina</taxon>
        <taxon>Sordariomycetes</taxon>
        <taxon>Hypocreomycetidae</taxon>
        <taxon>Hypocreales</taxon>
        <taxon>Nectriaceae</taxon>
        <taxon>Neonectria</taxon>
    </lineage>
</organism>
<comment type="caution">
    <text evidence="1">The sequence shown here is derived from an EMBL/GenBank/DDBJ whole genome shotgun (WGS) entry which is preliminary data.</text>
</comment>
<evidence type="ECO:0000313" key="2">
    <source>
        <dbReference type="Proteomes" id="UP001498476"/>
    </source>
</evidence>
<evidence type="ECO:0000313" key="1">
    <source>
        <dbReference type="EMBL" id="KAK7424108.1"/>
    </source>
</evidence>
<proteinExistence type="predicted"/>
<name>A0ABR1HSB6_9HYPO</name>
<sequence length="229" mass="26051">MNNLFSEYLGHCIAPFDQARHEGTKGLYLRRRDTGQVLALTCRHVVFDDKTPNEDYAYNADNGSRVTILQPGDKTLTDLQSYLPAYIRHAKSTIERLEMSSRTPEAKGAEEFHTTTLLHHEQAEEMLKDLNPPASRIFGHVLFSPKFGITTRGTARQQWLRDWALIELHPGKHTSFLVDLQNKVGAEPKVVSMLIRAMGAEDLNARMTLYVDTPKSIQCSSRELSQRQR</sequence>
<keyword evidence="2" id="KW-1185">Reference proteome</keyword>
<dbReference type="EMBL" id="JAZAVJ010000006">
    <property type="protein sequence ID" value="KAK7424108.1"/>
    <property type="molecule type" value="Genomic_DNA"/>
</dbReference>
<accession>A0ABR1HSB6</accession>
<protein>
    <submittedName>
        <fullName evidence="1">Uncharacterized protein</fullName>
    </submittedName>
</protein>
<reference evidence="1 2" key="1">
    <citation type="journal article" date="2025" name="Microbiol. Resour. Announc.">
        <title>Draft genome sequences for Neonectria magnoliae and Neonectria punicea, canker pathogens of Liriodendron tulipifera and Acer saccharum in West Virginia.</title>
        <authorList>
            <person name="Petronek H.M."/>
            <person name="Kasson M.T."/>
            <person name="Metheny A.M."/>
            <person name="Stauder C.M."/>
            <person name="Lovett B."/>
            <person name="Lynch S.C."/>
            <person name="Garnas J.R."/>
            <person name="Kasson L.R."/>
            <person name="Stajich J.E."/>
        </authorList>
    </citation>
    <scope>NUCLEOTIDE SEQUENCE [LARGE SCALE GENOMIC DNA]</scope>
    <source>
        <strain evidence="1 2">NRRL 64653</strain>
    </source>
</reference>